<keyword evidence="3 4" id="KW-0472">Membrane</keyword>
<protein>
    <recommendedName>
        <fullName evidence="4">Copper transport protein</fullName>
    </recommendedName>
</protein>
<feature type="non-terminal residue" evidence="5">
    <location>
        <position position="1"/>
    </location>
</feature>
<keyword evidence="1 4" id="KW-0812">Transmembrane</keyword>
<gene>
    <name evidence="5" type="ORF">pdam_00000147</name>
</gene>
<feature type="transmembrane region" description="Helical" evidence="4">
    <location>
        <begin position="6"/>
        <end position="25"/>
    </location>
</feature>
<sequence length="129" mass="14399">VSGSIVAVLALAVLYECVKGLNVYLRSRIKNQSGRATVMKNRIYSEDIRSEAFTRILKTCLFMAELSFAYFLMLITMTCNIWLFIAVVIGRGSGFYLVSPLISSYVGSEETDDCIGISINLLSTRHQQL</sequence>
<organism evidence="5 6">
    <name type="scientific">Pocillopora damicornis</name>
    <name type="common">Cauliflower coral</name>
    <name type="synonym">Millepora damicornis</name>
    <dbReference type="NCBI Taxonomy" id="46731"/>
    <lineage>
        <taxon>Eukaryota</taxon>
        <taxon>Metazoa</taxon>
        <taxon>Cnidaria</taxon>
        <taxon>Anthozoa</taxon>
        <taxon>Hexacorallia</taxon>
        <taxon>Scleractinia</taxon>
        <taxon>Astrocoeniina</taxon>
        <taxon>Pocilloporidae</taxon>
        <taxon>Pocillopora</taxon>
    </lineage>
</organism>
<dbReference type="OrthoDB" id="161814at2759"/>
<dbReference type="GO" id="GO:0016020">
    <property type="term" value="C:membrane"/>
    <property type="evidence" value="ECO:0007669"/>
    <property type="project" value="UniProtKB-SubCell"/>
</dbReference>
<keyword evidence="2 4" id="KW-1133">Transmembrane helix</keyword>
<evidence type="ECO:0000313" key="6">
    <source>
        <dbReference type="Proteomes" id="UP000275408"/>
    </source>
</evidence>
<dbReference type="Pfam" id="PF04145">
    <property type="entry name" value="Ctr"/>
    <property type="match status" value="1"/>
</dbReference>
<evidence type="ECO:0000256" key="2">
    <source>
        <dbReference type="ARBA" id="ARBA00022989"/>
    </source>
</evidence>
<dbReference type="InterPro" id="IPR007274">
    <property type="entry name" value="Cop_transporter"/>
</dbReference>
<keyword evidence="4" id="KW-0406">Ion transport</keyword>
<evidence type="ECO:0000256" key="3">
    <source>
        <dbReference type="ARBA" id="ARBA00023136"/>
    </source>
</evidence>
<dbReference type="PANTHER" id="PTHR12483:SF115">
    <property type="entry name" value="COPPER TRANSPORT PROTEIN"/>
    <property type="match status" value="1"/>
</dbReference>
<name>A0A3M6UXK5_POCDA</name>
<evidence type="ECO:0000256" key="4">
    <source>
        <dbReference type="RuleBase" id="RU367022"/>
    </source>
</evidence>
<keyword evidence="4" id="KW-0186">Copper</keyword>
<reference evidence="5 6" key="1">
    <citation type="journal article" date="2018" name="Sci. Rep.">
        <title>Comparative analysis of the Pocillopora damicornis genome highlights role of immune system in coral evolution.</title>
        <authorList>
            <person name="Cunning R."/>
            <person name="Bay R.A."/>
            <person name="Gillette P."/>
            <person name="Baker A.C."/>
            <person name="Traylor-Knowles N."/>
        </authorList>
    </citation>
    <scope>NUCLEOTIDE SEQUENCE [LARGE SCALE GENOMIC DNA]</scope>
    <source>
        <strain evidence="5">RSMAS</strain>
        <tissue evidence="5">Whole animal</tissue>
    </source>
</reference>
<proteinExistence type="inferred from homology"/>
<keyword evidence="6" id="KW-1185">Reference proteome</keyword>
<feature type="non-terminal residue" evidence="5">
    <location>
        <position position="129"/>
    </location>
</feature>
<evidence type="ECO:0000256" key="1">
    <source>
        <dbReference type="ARBA" id="ARBA00022692"/>
    </source>
</evidence>
<comment type="subcellular location">
    <subcellularLocation>
        <location evidence="4">Membrane</location>
        <topology evidence="4">Multi-pass membrane protein</topology>
    </subcellularLocation>
</comment>
<dbReference type="EMBL" id="RCHS01000537">
    <property type="protein sequence ID" value="RMX58319.1"/>
    <property type="molecule type" value="Genomic_DNA"/>
</dbReference>
<evidence type="ECO:0000313" key="5">
    <source>
        <dbReference type="EMBL" id="RMX58319.1"/>
    </source>
</evidence>
<comment type="caution">
    <text evidence="5">The sequence shown here is derived from an EMBL/GenBank/DDBJ whole genome shotgun (WGS) entry which is preliminary data.</text>
</comment>
<keyword evidence="4" id="KW-0813">Transport</keyword>
<comment type="similarity">
    <text evidence="4">Belongs to the copper transporter (Ctr) (TC 1.A.56) family. SLC31A subfamily.</text>
</comment>
<dbReference type="GO" id="GO:0005375">
    <property type="term" value="F:copper ion transmembrane transporter activity"/>
    <property type="evidence" value="ECO:0007669"/>
    <property type="project" value="UniProtKB-UniRule"/>
</dbReference>
<dbReference type="PANTHER" id="PTHR12483">
    <property type="entry name" value="SOLUTE CARRIER FAMILY 31 COPPER TRANSPORTERS"/>
    <property type="match status" value="1"/>
</dbReference>
<keyword evidence="4" id="KW-0187">Copper transport</keyword>
<dbReference type="AlphaFoldDB" id="A0A3M6UXK5"/>
<dbReference type="Proteomes" id="UP000275408">
    <property type="component" value="Unassembled WGS sequence"/>
</dbReference>
<feature type="transmembrane region" description="Helical" evidence="4">
    <location>
        <begin position="68"/>
        <end position="89"/>
    </location>
</feature>
<accession>A0A3M6UXK5</accession>